<dbReference type="PANTHER" id="PTHR40072:SF1">
    <property type="entry name" value="MOLYBDOPTERIN-GUANINE DINUCLEOTIDE BIOSYNTHESIS ADAPTER PROTEIN"/>
    <property type="match status" value="1"/>
</dbReference>
<evidence type="ECO:0000313" key="2">
    <source>
        <dbReference type="EMBL" id="SHO48684.1"/>
    </source>
</evidence>
<dbReference type="InterPro" id="IPR004435">
    <property type="entry name" value="MobB_dom"/>
</dbReference>
<organism evidence="2 3">
    <name type="scientific">Desulfopila aestuarii DSM 18488</name>
    <dbReference type="NCBI Taxonomy" id="1121416"/>
    <lineage>
        <taxon>Bacteria</taxon>
        <taxon>Pseudomonadati</taxon>
        <taxon>Thermodesulfobacteriota</taxon>
        <taxon>Desulfobulbia</taxon>
        <taxon>Desulfobulbales</taxon>
        <taxon>Desulfocapsaceae</taxon>
        <taxon>Desulfopila</taxon>
    </lineage>
</organism>
<evidence type="ECO:0000313" key="3">
    <source>
        <dbReference type="Proteomes" id="UP000184603"/>
    </source>
</evidence>
<sequence length="218" mass="24045">MSSIVTFIGWNDSCKAELVSKVVTHLQDMGYSVAVIKSSVEAGALFDTPGTDTARYKEAGAESVMFVGPDQMVLQTTNRGLSLRTLAHRYFPDADIVIGEGFKSARKIPKIEVCRNPEQMLRNEVHGVIAVVTDLTDIAGDYIFRLGESLEVAQFIEKRFLSGRNKGIERAALLVNGHQVPLKDFVQESLAGTVQGFINSLKLVDDITEIELRIKIMK</sequence>
<dbReference type="InterPro" id="IPR027417">
    <property type="entry name" value="P-loop_NTPase"/>
</dbReference>
<accession>A0A1M7Y7S6</accession>
<dbReference type="OrthoDB" id="9786803at2"/>
<dbReference type="Pfam" id="PF03205">
    <property type="entry name" value="MobB"/>
    <property type="match status" value="1"/>
</dbReference>
<dbReference type="STRING" id="1121416.SAMN02745220_02433"/>
<name>A0A1M7Y7S6_9BACT</name>
<feature type="domain" description="Molybdopterin-guanine dinucleotide biosynthesis protein B (MobB)" evidence="1">
    <location>
        <begin position="4"/>
        <end position="134"/>
    </location>
</feature>
<dbReference type="InterPro" id="IPR052539">
    <property type="entry name" value="MGD_biosynthesis_adapter"/>
</dbReference>
<protein>
    <submittedName>
        <fullName evidence="2">Molybdopterin guanine dinucleotide biosynthesis accessory protein MobB</fullName>
    </submittedName>
</protein>
<dbReference type="GO" id="GO:0006777">
    <property type="term" value="P:Mo-molybdopterin cofactor biosynthetic process"/>
    <property type="evidence" value="ECO:0007669"/>
    <property type="project" value="InterPro"/>
</dbReference>
<dbReference type="GO" id="GO:0005525">
    <property type="term" value="F:GTP binding"/>
    <property type="evidence" value="ECO:0007669"/>
    <property type="project" value="InterPro"/>
</dbReference>
<evidence type="ECO:0000259" key="1">
    <source>
        <dbReference type="Pfam" id="PF03205"/>
    </source>
</evidence>
<proteinExistence type="predicted"/>
<dbReference type="AlphaFoldDB" id="A0A1M7Y7S6"/>
<dbReference type="RefSeq" id="WP_073613719.1">
    <property type="nucleotide sequence ID" value="NZ_FRFE01000010.1"/>
</dbReference>
<dbReference type="PANTHER" id="PTHR40072">
    <property type="entry name" value="MOLYBDOPTERIN-GUANINE DINUCLEOTIDE BIOSYNTHESIS ADAPTER PROTEIN-RELATED"/>
    <property type="match status" value="1"/>
</dbReference>
<keyword evidence="3" id="KW-1185">Reference proteome</keyword>
<dbReference type="NCBIfam" id="TIGR00176">
    <property type="entry name" value="mobB"/>
    <property type="match status" value="1"/>
</dbReference>
<reference evidence="2 3" key="1">
    <citation type="submission" date="2016-12" db="EMBL/GenBank/DDBJ databases">
        <authorList>
            <person name="Song W.-J."/>
            <person name="Kurnit D.M."/>
        </authorList>
    </citation>
    <scope>NUCLEOTIDE SEQUENCE [LARGE SCALE GENOMIC DNA]</scope>
    <source>
        <strain evidence="2 3">DSM 18488</strain>
    </source>
</reference>
<dbReference type="Proteomes" id="UP000184603">
    <property type="component" value="Unassembled WGS sequence"/>
</dbReference>
<dbReference type="SUPFAM" id="SSF52540">
    <property type="entry name" value="P-loop containing nucleoside triphosphate hydrolases"/>
    <property type="match status" value="1"/>
</dbReference>
<gene>
    <name evidence="2" type="ORF">SAMN02745220_02433</name>
</gene>
<dbReference type="EMBL" id="FRFE01000010">
    <property type="protein sequence ID" value="SHO48684.1"/>
    <property type="molecule type" value="Genomic_DNA"/>
</dbReference>
<dbReference type="Gene3D" id="3.40.50.300">
    <property type="entry name" value="P-loop containing nucleotide triphosphate hydrolases"/>
    <property type="match status" value="1"/>
</dbReference>